<evidence type="ECO:0000313" key="1">
    <source>
        <dbReference type="EMBL" id="QCE15437.1"/>
    </source>
</evidence>
<organism evidence="1 2">
    <name type="scientific">Vigna unguiculata</name>
    <name type="common">Cowpea</name>
    <dbReference type="NCBI Taxonomy" id="3917"/>
    <lineage>
        <taxon>Eukaryota</taxon>
        <taxon>Viridiplantae</taxon>
        <taxon>Streptophyta</taxon>
        <taxon>Embryophyta</taxon>
        <taxon>Tracheophyta</taxon>
        <taxon>Spermatophyta</taxon>
        <taxon>Magnoliopsida</taxon>
        <taxon>eudicotyledons</taxon>
        <taxon>Gunneridae</taxon>
        <taxon>Pentapetalae</taxon>
        <taxon>rosids</taxon>
        <taxon>fabids</taxon>
        <taxon>Fabales</taxon>
        <taxon>Fabaceae</taxon>
        <taxon>Papilionoideae</taxon>
        <taxon>50 kb inversion clade</taxon>
        <taxon>NPAAA clade</taxon>
        <taxon>indigoferoid/millettioid clade</taxon>
        <taxon>Phaseoleae</taxon>
        <taxon>Vigna</taxon>
    </lineage>
</organism>
<reference evidence="1 2" key="1">
    <citation type="submission" date="2019-04" db="EMBL/GenBank/DDBJ databases">
        <title>An improved genome assembly and genetic linkage map for asparagus bean, Vigna unguiculata ssp. sesquipedialis.</title>
        <authorList>
            <person name="Xia Q."/>
            <person name="Zhang R."/>
            <person name="Dong Y."/>
        </authorList>
    </citation>
    <scope>NUCLEOTIDE SEQUENCE [LARGE SCALE GENOMIC DNA]</scope>
    <source>
        <tissue evidence="1">Leaf</tissue>
    </source>
</reference>
<dbReference type="AlphaFoldDB" id="A0A4D6NUH4"/>
<accession>A0A4D6NUH4</accession>
<proteinExistence type="predicted"/>
<name>A0A4D6NUH4_VIGUN</name>
<keyword evidence="2" id="KW-1185">Reference proteome</keyword>
<dbReference type="EMBL" id="CP039355">
    <property type="protein sequence ID" value="QCE15437.1"/>
    <property type="molecule type" value="Genomic_DNA"/>
</dbReference>
<dbReference type="Proteomes" id="UP000501690">
    <property type="component" value="Linkage Group LG11"/>
</dbReference>
<evidence type="ECO:0000313" key="2">
    <source>
        <dbReference type="Proteomes" id="UP000501690"/>
    </source>
</evidence>
<gene>
    <name evidence="1" type="ORF">DEO72_LG11g2448</name>
</gene>
<sequence length="189" mass="21969">MVISGHGVDEKSLVTLLGKWDHLERESFRKKTPHLFIEDHEFHFQRWDDHHVRLLKHEFVRFKRLDWEKVGGKAWKETLLFLPKRVTLTQAKIAETRLGFHSSISLRRTNFVLSDTFARSGENGSLKRGHDETGHVFCFIPHPGEDEEVQLERDRCTRLSEIDALACAKTSGLSENDENLCLCVLFELC</sequence>
<protein>
    <submittedName>
        <fullName evidence="1">Uncharacterized protein</fullName>
    </submittedName>
</protein>